<dbReference type="EMBL" id="JADJUC010000005">
    <property type="protein sequence ID" value="MBK8523908.1"/>
    <property type="molecule type" value="Genomic_DNA"/>
</dbReference>
<dbReference type="Proteomes" id="UP000886689">
    <property type="component" value="Unassembled WGS sequence"/>
</dbReference>
<dbReference type="Pfam" id="PF09836">
    <property type="entry name" value="DUF2063"/>
    <property type="match status" value="1"/>
</dbReference>
<dbReference type="InterPro" id="IPR018640">
    <property type="entry name" value="DUF2063"/>
</dbReference>
<dbReference type="Gene3D" id="1.10.150.690">
    <property type="entry name" value="DUF2063"/>
    <property type="match status" value="1"/>
</dbReference>
<gene>
    <name evidence="3" type="ORF">IPL58_07155</name>
</gene>
<evidence type="ECO:0000259" key="1">
    <source>
        <dbReference type="Pfam" id="PF09836"/>
    </source>
</evidence>
<reference evidence="3" key="1">
    <citation type="submission" date="2020-10" db="EMBL/GenBank/DDBJ databases">
        <title>Connecting structure to function with the recovery of over 1000 high-quality activated sludge metagenome-assembled genomes encoding full-length rRNA genes using long-read sequencing.</title>
        <authorList>
            <person name="Singleton C.M."/>
            <person name="Petriglieri F."/>
            <person name="Kristensen J.M."/>
            <person name="Kirkegaard R.H."/>
            <person name="Michaelsen T.Y."/>
            <person name="Andersen M.H."/>
            <person name="Karst S.M."/>
            <person name="Dueholm M.S."/>
            <person name="Nielsen P.H."/>
            <person name="Albertsen M."/>
        </authorList>
    </citation>
    <scope>NUCLEOTIDE SEQUENCE</scope>
    <source>
        <strain evidence="3">Hirt_18-Q3-R61-65_BATAC.395</strain>
    </source>
</reference>
<comment type="caution">
    <text evidence="3">The sequence shown here is derived from an EMBL/GenBank/DDBJ whole genome shotgun (WGS) entry which is preliminary data.</text>
</comment>
<evidence type="ECO:0000313" key="4">
    <source>
        <dbReference type="Proteomes" id="UP000886689"/>
    </source>
</evidence>
<dbReference type="InterPro" id="IPR054098">
    <property type="entry name" value="NGO1945-like_C"/>
</dbReference>
<dbReference type="Pfam" id="PF22106">
    <property type="entry name" value="NGO1945_C"/>
    <property type="match status" value="1"/>
</dbReference>
<sequence length="271" mass="29933">MSERSSPLAANLAAKLDANPAANLADFQRSFGAHLRAPRQSPRPSGTPARRMAVYVELVHNNIAGFLNTCFPVARQTLGEKRWGALMRRFIATHVGETPYFREIPLEFLTWFQSEAPAGYPAWLASLLHYEWAELAVDTMVVELGVDLPACDPETDVADGIAVLNLAMLLLAYDWPVQRIGPDYRPRKPAPVQLLVYRDADDAVRFMQINPITARLIALLQAGDRPADEALAQLAAELGYADRAAFKGFGLQVLHELQRDGVVLGYRAVVD</sequence>
<protein>
    <submittedName>
        <fullName evidence="3">DNA-binding domain-containing protein</fullName>
    </submittedName>
</protein>
<dbReference type="GO" id="GO:0003677">
    <property type="term" value="F:DNA binding"/>
    <property type="evidence" value="ECO:0007669"/>
    <property type="project" value="UniProtKB-KW"/>
</dbReference>
<organism evidence="3 4">
    <name type="scientific">Candidatus Proximibacter danicus</name>
    <dbReference type="NCBI Taxonomy" id="2954365"/>
    <lineage>
        <taxon>Bacteria</taxon>
        <taxon>Pseudomonadati</taxon>
        <taxon>Pseudomonadota</taxon>
        <taxon>Betaproteobacteria</taxon>
        <taxon>Candidatus Proximibacter</taxon>
    </lineage>
</organism>
<dbReference type="Gene3D" id="3.90.930.50">
    <property type="match status" value="1"/>
</dbReference>
<evidence type="ECO:0000313" key="3">
    <source>
        <dbReference type="EMBL" id="MBK8523908.1"/>
    </source>
</evidence>
<proteinExistence type="predicted"/>
<dbReference type="InterPro" id="IPR044922">
    <property type="entry name" value="DUF2063_N_sf"/>
</dbReference>
<dbReference type="AlphaFoldDB" id="A0A9D7K0B7"/>
<name>A0A9D7K0B7_9PROT</name>
<accession>A0A9D7K0B7</accession>
<feature type="domain" description="NGO1945-like C-terminal" evidence="2">
    <location>
        <begin position="167"/>
        <end position="257"/>
    </location>
</feature>
<feature type="domain" description="Putative DNA-binding" evidence="1">
    <location>
        <begin position="27"/>
        <end position="111"/>
    </location>
</feature>
<evidence type="ECO:0000259" key="2">
    <source>
        <dbReference type="Pfam" id="PF22106"/>
    </source>
</evidence>
<keyword evidence="3" id="KW-0238">DNA-binding</keyword>